<gene>
    <name evidence="2" type="ORF">CLV51_11062</name>
</gene>
<organism evidence="2 3">
    <name type="scientific">Chitinophaga niastensis</name>
    <dbReference type="NCBI Taxonomy" id="536980"/>
    <lineage>
        <taxon>Bacteria</taxon>
        <taxon>Pseudomonadati</taxon>
        <taxon>Bacteroidota</taxon>
        <taxon>Chitinophagia</taxon>
        <taxon>Chitinophagales</taxon>
        <taxon>Chitinophagaceae</taxon>
        <taxon>Chitinophaga</taxon>
    </lineage>
</organism>
<dbReference type="EMBL" id="PYAW01000010">
    <property type="protein sequence ID" value="PSL42846.1"/>
    <property type="molecule type" value="Genomic_DNA"/>
</dbReference>
<proteinExistence type="predicted"/>
<dbReference type="Pfam" id="PF14300">
    <property type="entry name" value="DMP19"/>
    <property type="match status" value="1"/>
</dbReference>
<keyword evidence="3" id="KW-1185">Reference proteome</keyword>
<dbReference type="AlphaFoldDB" id="A0A2P8H9D4"/>
<reference evidence="2 3" key="1">
    <citation type="submission" date="2018-03" db="EMBL/GenBank/DDBJ databases">
        <title>Genomic Encyclopedia of Archaeal and Bacterial Type Strains, Phase II (KMG-II): from individual species to whole genera.</title>
        <authorList>
            <person name="Goeker M."/>
        </authorList>
    </citation>
    <scope>NUCLEOTIDE SEQUENCE [LARGE SCALE GENOMIC DNA]</scope>
    <source>
        <strain evidence="2 3">DSM 24859</strain>
    </source>
</reference>
<feature type="domain" description="DNA mimic protein DMP19 C-terminal" evidence="1">
    <location>
        <begin position="36"/>
        <end position="154"/>
    </location>
</feature>
<dbReference type="OrthoDB" id="6334863at2"/>
<name>A0A2P8H9D4_CHINA</name>
<protein>
    <submittedName>
        <fullName evidence="2">Uncharacterized protein DUF4375</fullName>
    </submittedName>
</protein>
<dbReference type="Gene3D" id="1.20.1420.60">
    <property type="match status" value="1"/>
</dbReference>
<dbReference type="Proteomes" id="UP000240971">
    <property type="component" value="Unassembled WGS sequence"/>
</dbReference>
<dbReference type="RefSeq" id="WP_106531299.1">
    <property type="nucleotide sequence ID" value="NZ_PYAW01000010.1"/>
</dbReference>
<evidence type="ECO:0000259" key="1">
    <source>
        <dbReference type="Pfam" id="PF14300"/>
    </source>
</evidence>
<evidence type="ECO:0000313" key="2">
    <source>
        <dbReference type="EMBL" id="PSL42846.1"/>
    </source>
</evidence>
<accession>A0A2P8H9D4</accession>
<comment type="caution">
    <text evidence="2">The sequence shown here is derived from an EMBL/GenBank/DDBJ whole genome shotgun (WGS) entry which is preliminary data.</text>
</comment>
<evidence type="ECO:0000313" key="3">
    <source>
        <dbReference type="Proteomes" id="UP000240971"/>
    </source>
</evidence>
<sequence length="155" mass="18175">MANQEIIKKNYRDAVAGIMEEWLISKHTKWYEYITRLSNKLQTTYLIVVLDNQIFNGGFQQYYVNGYGQFTTETIRALIAIGANRKATLLEKAYKLVNKDNDSDVVFRKRILNKEISTLFNDDVLFKSLDDLDDQYYDDEKENIEELLGGYLKAY</sequence>
<dbReference type="InterPro" id="IPR025402">
    <property type="entry name" value="DMP19_C"/>
</dbReference>